<feature type="transmembrane region" description="Helical" evidence="12">
    <location>
        <begin position="310"/>
        <end position="333"/>
    </location>
</feature>
<dbReference type="InterPro" id="IPR004712">
    <property type="entry name" value="Na+/H+_antiporter_fungi"/>
</dbReference>
<dbReference type="GO" id="GO:0120029">
    <property type="term" value="P:proton export across plasma membrane"/>
    <property type="evidence" value="ECO:0007669"/>
    <property type="project" value="InterPro"/>
</dbReference>
<dbReference type="Proteomes" id="UP001142393">
    <property type="component" value="Unassembled WGS sequence"/>
</dbReference>
<comment type="caution">
    <text evidence="14">The sequence shown here is derived from an EMBL/GenBank/DDBJ whole genome shotgun (WGS) entry which is preliminary data.</text>
</comment>
<feature type="region of interest" description="Disordered" evidence="11">
    <location>
        <begin position="504"/>
        <end position="552"/>
    </location>
</feature>
<keyword evidence="15" id="KW-1185">Reference proteome</keyword>
<keyword evidence="9 12" id="KW-0472">Membrane</keyword>
<reference evidence="14 15" key="1">
    <citation type="journal article" date="2023" name="Proc. Natl. Acad. Sci. U.S.A.">
        <title>A global phylogenomic analysis of the shiitake genus Lentinula.</title>
        <authorList>
            <person name="Sierra-Patev S."/>
            <person name="Min B."/>
            <person name="Naranjo-Ortiz M."/>
            <person name="Looney B."/>
            <person name="Konkel Z."/>
            <person name="Slot J.C."/>
            <person name="Sakamoto Y."/>
            <person name="Steenwyk J.L."/>
            <person name="Rokas A."/>
            <person name="Carro J."/>
            <person name="Camarero S."/>
            <person name="Ferreira P."/>
            <person name="Molpeceres G."/>
            <person name="Ruiz-Duenas F.J."/>
            <person name="Serrano A."/>
            <person name="Henrissat B."/>
            <person name="Drula E."/>
            <person name="Hughes K.W."/>
            <person name="Mata J.L."/>
            <person name="Ishikawa N.K."/>
            <person name="Vargas-Isla R."/>
            <person name="Ushijima S."/>
            <person name="Smith C.A."/>
            <person name="Donoghue J."/>
            <person name="Ahrendt S."/>
            <person name="Andreopoulos W."/>
            <person name="He G."/>
            <person name="LaButti K."/>
            <person name="Lipzen A."/>
            <person name="Ng V."/>
            <person name="Riley R."/>
            <person name="Sandor L."/>
            <person name="Barry K."/>
            <person name="Martinez A.T."/>
            <person name="Xiao Y."/>
            <person name="Gibbons J.G."/>
            <person name="Terashima K."/>
            <person name="Grigoriev I.V."/>
            <person name="Hibbett D."/>
        </authorList>
    </citation>
    <scope>NUCLEOTIDE SEQUENCE [LARGE SCALE GENOMIC DNA]</scope>
    <source>
        <strain evidence="14 15">TFB7810</strain>
    </source>
</reference>
<feature type="compositionally biased region" description="Polar residues" evidence="11">
    <location>
        <begin position="539"/>
        <end position="552"/>
    </location>
</feature>
<dbReference type="GO" id="GO:0030007">
    <property type="term" value="P:intracellular potassium ion homeostasis"/>
    <property type="evidence" value="ECO:0007669"/>
    <property type="project" value="TreeGrafter"/>
</dbReference>
<keyword evidence="5 12" id="KW-0812">Transmembrane</keyword>
<feature type="transmembrane region" description="Helical" evidence="12">
    <location>
        <begin position="380"/>
        <end position="401"/>
    </location>
</feature>
<feature type="domain" description="Cation/H+ exchanger transmembrane" evidence="13">
    <location>
        <begin position="24"/>
        <end position="444"/>
    </location>
</feature>
<keyword evidence="7" id="KW-0915">Sodium</keyword>
<comment type="subcellular location">
    <subcellularLocation>
        <location evidence="1">Membrane</location>
        <topology evidence="1">Multi-pass membrane protein</topology>
    </subcellularLocation>
</comment>
<gene>
    <name evidence="14" type="ORF">DFH05DRAFT_1548531</name>
</gene>
<dbReference type="GO" id="GO:0036376">
    <property type="term" value="P:sodium ion export across plasma membrane"/>
    <property type="evidence" value="ECO:0007669"/>
    <property type="project" value="InterPro"/>
</dbReference>
<dbReference type="Gene3D" id="1.20.1530.20">
    <property type="match status" value="1"/>
</dbReference>
<keyword evidence="8" id="KW-0406">Ion transport</keyword>
<feature type="transmembrane region" description="Helical" evidence="12">
    <location>
        <begin position="263"/>
        <end position="281"/>
    </location>
</feature>
<dbReference type="AlphaFoldDB" id="A0A9W8P8G9"/>
<evidence type="ECO:0000256" key="6">
    <source>
        <dbReference type="ARBA" id="ARBA00022989"/>
    </source>
</evidence>
<feature type="transmembrane region" description="Helical" evidence="12">
    <location>
        <begin position="421"/>
        <end position="444"/>
    </location>
</feature>
<dbReference type="GO" id="GO:0005886">
    <property type="term" value="C:plasma membrane"/>
    <property type="evidence" value="ECO:0007669"/>
    <property type="project" value="InterPro"/>
</dbReference>
<keyword evidence="4" id="KW-0050">Antiport</keyword>
<evidence type="ECO:0000313" key="15">
    <source>
        <dbReference type="Proteomes" id="UP001142393"/>
    </source>
</evidence>
<proteinExistence type="inferred from homology"/>
<evidence type="ECO:0000256" key="1">
    <source>
        <dbReference type="ARBA" id="ARBA00004141"/>
    </source>
</evidence>
<evidence type="ECO:0000256" key="11">
    <source>
        <dbReference type="SAM" id="MobiDB-lite"/>
    </source>
</evidence>
<evidence type="ECO:0000256" key="8">
    <source>
        <dbReference type="ARBA" id="ARBA00023065"/>
    </source>
</evidence>
<organism evidence="14 15">
    <name type="scientific">Lentinula detonsa</name>
    <dbReference type="NCBI Taxonomy" id="2804962"/>
    <lineage>
        <taxon>Eukaryota</taxon>
        <taxon>Fungi</taxon>
        <taxon>Dikarya</taxon>
        <taxon>Basidiomycota</taxon>
        <taxon>Agaricomycotina</taxon>
        <taxon>Agaricomycetes</taxon>
        <taxon>Agaricomycetidae</taxon>
        <taxon>Agaricales</taxon>
        <taxon>Marasmiineae</taxon>
        <taxon>Omphalotaceae</taxon>
        <taxon>Lentinula</taxon>
    </lineage>
</organism>
<evidence type="ECO:0000256" key="10">
    <source>
        <dbReference type="ARBA" id="ARBA00023201"/>
    </source>
</evidence>
<dbReference type="PANTHER" id="PTHR31382">
    <property type="entry name" value="NA(+)/H(+) ANTIPORTER"/>
    <property type="match status" value="1"/>
</dbReference>
<dbReference type="InterPro" id="IPR038770">
    <property type="entry name" value="Na+/solute_symporter_sf"/>
</dbReference>
<feature type="transmembrane region" description="Helical" evidence="12">
    <location>
        <begin position="105"/>
        <end position="124"/>
    </location>
</feature>
<keyword evidence="3" id="KW-0813">Transport</keyword>
<keyword evidence="10" id="KW-0739">Sodium transport</keyword>
<protein>
    <submittedName>
        <fullName evidence="14">Sodium/hydrogen exchanger family-domain-containing protein</fullName>
    </submittedName>
</protein>
<feature type="transmembrane region" description="Helical" evidence="12">
    <location>
        <begin position="12"/>
        <end position="30"/>
    </location>
</feature>
<name>A0A9W8P8G9_9AGAR</name>
<evidence type="ECO:0000256" key="4">
    <source>
        <dbReference type="ARBA" id="ARBA00022449"/>
    </source>
</evidence>
<sequence>MALDLLDVTPPGVAYICLGGFVVIFSLFSLLMKEKLYLNEVVLGTAFGVIIGPYAGNIFDPRSWSSSTGSQNITLEVTRIVLATGLFAIGIELPKNYMWKHAKSLSAVVIPTMAAGWLIVGGIIKCLFPSLTYVSCLAISSCLTPTDPIICAAIVGGKFAVKNVPINLRRILSAESAANDGLAYPFLSISIYLTVESSKRVAFGKWFLVGWLCHSWCCAGGGYGFVQSSTSRLIFCHESAIGLLFSHLFQLSKRKGFIDRESYVAQYIAMSFFTIGVAHTIGSDDLLAAFAAGSAMSWDGHFNEQTEGEVFASVIDLVLNCACFIYIGAWLPFKDFSIPSLGIEPWRLIVLFISITFLRRIPPMMLLYKWIPEIDSWQEALFSGHFGPMGVGAVFISTLALTELPTPRNPPQNQEELLALYIQPVVAFVVLGSIIIHGLSIPFFSFGRRVHSRTLSLSATLTGTNTLPDWIFWSRPTSLAAGVAAAAFSEQEDVERNLGIGMDTSAVSSARPSPRPGVSTLPLQRQQSDHKIAAKPAENQESQEAQGVRFTQ</sequence>
<feature type="transmembrane region" description="Helical" evidence="12">
    <location>
        <begin position="37"/>
        <end position="56"/>
    </location>
</feature>
<evidence type="ECO:0000256" key="5">
    <source>
        <dbReference type="ARBA" id="ARBA00022692"/>
    </source>
</evidence>
<dbReference type="EMBL" id="JANVFU010000002">
    <property type="protein sequence ID" value="KAJ3749118.1"/>
    <property type="molecule type" value="Genomic_DNA"/>
</dbReference>
<dbReference type="InterPro" id="IPR006153">
    <property type="entry name" value="Cation/H_exchanger_TM"/>
</dbReference>
<accession>A0A9W8P8G9</accession>
<evidence type="ECO:0000256" key="12">
    <source>
        <dbReference type="SAM" id="Phobius"/>
    </source>
</evidence>
<keyword evidence="6 12" id="KW-1133">Transmembrane helix</keyword>
<comment type="similarity">
    <text evidence="2">Belongs to the fungal Na(+)/H(+) exchanger family.</text>
</comment>
<dbReference type="PANTHER" id="PTHR31382:SF4">
    <property type="entry name" value="NA(+)_H(+) ANTIPORTER"/>
    <property type="match status" value="1"/>
</dbReference>
<evidence type="ECO:0000256" key="3">
    <source>
        <dbReference type="ARBA" id="ARBA00022448"/>
    </source>
</evidence>
<evidence type="ECO:0000256" key="9">
    <source>
        <dbReference type="ARBA" id="ARBA00023136"/>
    </source>
</evidence>
<evidence type="ECO:0000256" key="7">
    <source>
        <dbReference type="ARBA" id="ARBA00023053"/>
    </source>
</evidence>
<feature type="compositionally biased region" description="Low complexity" evidence="11">
    <location>
        <begin position="505"/>
        <end position="519"/>
    </location>
</feature>
<evidence type="ECO:0000259" key="13">
    <source>
        <dbReference type="Pfam" id="PF00999"/>
    </source>
</evidence>
<evidence type="ECO:0000313" key="14">
    <source>
        <dbReference type="EMBL" id="KAJ3749118.1"/>
    </source>
</evidence>
<feature type="transmembrane region" description="Helical" evidence="12">
    <location>
        <begin position="345"/>
        <end position="368"/>
    </location>
</feature>
<evidence type="ECO:0000256" key="2">
    <source>
        <dbReference type="ARBA" id="ARBA00005248"/>
    </source>
</evidence>
<dbReference type="GO" id="GO:0015385">
    <property type="term" value="F:sodium:proton antiporter activity"/>
    <property type="evidence" value="ECO:0007669"/>
    <property type="project" value="InterPro"/>
</dbReference>
<dbReference type="GO" id="GO:0042391">
    <property type="term" value="P:regulation of membrane potential"/>
    <property type="evidence" value="ECO:0007669"/>
    <property type="project" value="InterPro"/>
</dbReference>
<dbReference type="Pfam" id="PF00999">
    <property type="entry name" value="Na_H_Exchanger"/>
    <property type="match status" value="1"/>
</dbReference>